<dbReference type="Proteomes" id="UP001231124">
    <property type="component" value="Unassembled WGS sequence"/>
</dbReference>
<organism evidence="1 2">
    <name type="scientific">Methylobacterium aerolatum</name>
    <dbReference type="NCBI Taxonomy" id="418708"/>
    <lineage>
        <taxon>Bacteria</taxon>
        <taxon>Pseudomonadati</taxon>
        <taxon>Pseudomonadota</taxon>
        <taxon>Alphaproteobacteria</taxon>
        <taxon>Hyphomicrobiales</taxon>
        <taxon>Methylobacteriaceae</taxon>
        <taxon>Methylobacterium</taxon>
    </lineage>
</organism>
<accession>A0ABU0HXJ5</accession>
<name>A0ABU0HXJ5_9HYPH</name>
<comment type="caution">
    <text evidence="1">The sequence shown here is derived from an EMBL/GenBank/DDBJ whole genome shotgun (WGS) entry which is preliminary data.</text>
</comment>
<dbReference type="RefSeq" id="WP_238207676.1">
    <property type="nucleotide sequence ID" value="NZ_BPQE01000036.1"/>
</dbReference>
<dbReference type="EMBL" id="JAUSVP010000003">
    <property type="protein sequence ID" value="MDQ0447065.1"/>
    <property type="molecule type" value="Genomic_DNA"/>
</dbReference>
<evidence type="ECO:0000313" key="1">
    <source>
        <dbReference type="EMBL" id="MDQ0447065.1"/>
    </source>
</evidence>
<reference evidence="1 2" key="1">
    <citation type="submission" date="2023-07" db="EMBL/GenBank/DDBJ databases">
        <title>Genomic Encyclopedia of Type Strains, Phase IV (KMG-IV): sequencing the most valuable type-strain genomes for metagenomic binning, comparative biology and taxonomic classification.</title>
        <authorList>
            <person name="Goeker M."/>
        </authorList>
    </citation>
    <scope>NUCLEOTIDE SEQUENCE [LARGE SCALE GENOMIC DNA]</scope>
    <source>
        <strain evidence="1 2">DSM 19013</strain>
    </source>
</reference>
<gene>
    <name evidence="1" type="ORF">QO012_001556</name>
</gene>
<sequence>MQRADVVRLVAEMEEVRRFQADLLAGLRGQALLAEERIVATDAALATLRILMASATDPADIAAPGQAETSVPAAARQRSPARRLMIEALEGARENGLTAVEVNALIEGAGMSRDTSEKAKAALKREGVVGHDLRAQRWYAAKFGPPDVEAERLRRAKGGA</sequence>
<evidence type="ECO:0000313" key="2">
    <source>
        <dbReference type="Proteomes" id="UP001231124"/>
    </source>
</evidence>
<protein>
    <submittedName>
        <fullName evidence="1">Uncharacterized protein</fullName>
    </submittedName>
</protein>
<keyword evidence="2" id="KW-1185">Reference proteome</keyword>
<proteinExistence type="predicted"/>